<feature type="compositionally biased region" description="Low complexity" evidence="1">
    <location>
        <begin position="281"/>
        <end position="293"/>
    </location>
</feature>
<feature type="region of interest" description="Disordered" evidence="1">
    <location>
        <begin position="564"/>
        <end position="594"/>
    </location>
</feature>
<protein>
    <submittedName>
        <fullName evidence="2">Uncharacterized protein</fullName>
    </submittedName>
</protein>
<feature type="compositionally biased region" description="Basic and acidic residues" evidence="1">
    <location>
        <begin position="401"/>
        <end position="413"/>
    </location>
</feature>
<name>A0A182QZ73_9DIPT</name>
<feature type="compositionally biased region" description="Basic residues" evidence="1">
    <location>
        <begin position="331"/>
        <end position="342"/>
    </location>
</feature>
<evidence type="ECO:0000256" key="1">
    <source>
        <dbReference type="SAM" id="MobiDB-lite"/>
    </source>
</evidence>
<reference evidence="3" key="1">
    <citation type="submission" date="2014-01" db="EMBL/GenBank/DDBJ databases">
        <title>The Genome Sequence of Anopheles farauti FAR1 (V2).</title>
        <authorList>
            <consortium name="The Broad Institute Genomics Platform"/>
            <person name="Neafsey D.E."/>
            <person name="Besansky N."/>
            <person name="Howell P."/>
            <person name="Walton C."/>
            <person name="Young S.K."/>
            <person name="Zeng Q."/>
            <person name="Gargeya S."/>
            <person name="Fitzgerald M."/>
            <person name="Haas B."/>
            <person name="Abouelleil A."/>
            <person name="Allen A.W."/>
            <person name="Alvarado L."/>
            <person name="Arachchi H.M."/>
            <person name="Berlin A.M."/>
            <person name="Chapman S.B."/>
            <person name="Gainer-Dewar J."/>
            <person name="Goldberg J."/>
            <person name="Griggs A."/>
            <person name="Gujja S."/>
            <person name="Hansen M."/>
            <person name="Howarth C."/>
            <person name="Imamovic A."/>
            <person name="Ireland A."/>
            <person name="Larimer J."/>
            <person name="McCowan C."/>
            <person name="Murphy C."/>
            <person name="Pearson M."/>
            <person name="Poon T.W."/>
            <person name="Priest M."/>
            <person name="Roberts A."/>
            <person name="Saif S."/>
            <person name="Shea T."/>
            <person name="Sisk P."/>
            <person name="Sykes S."/>
            <person name="Wortman J."/>
            <person name="Nusbaum C."/>
            <person name="Birren B."/>
        </authorList>
    </citation>
    <scope>NUCLEOTIDE SEQUENCE [LARGE SCALE GENOMIC DNA]</scope>
    <source>
        <strain evidence="3">FAR1</strain>
    </source>
</reference>
<reference evidence="2" key="2">
    <citation type="submission" date="2020-05" db="UniProtKB">
        <authorList>
            <consortium name="EnsemblMetazoa"/>
        </authorList>
    </citation>
    <scope>IDENTIFICATION</scope>
    <source>
        <strain evidence="2">FAR1</strain>
    </source>
</reference>
<feature type="compositionally biased region" description="Polar residues" evidence="1">
    <location>
        <begin position="343"/>
        <end position="357"/>
    </location>
</feature>
<feature type="compositionally biased region" description="Low complexity" evidence="1">
    <location>
        <begin position="527"/>
        <end position="540"/>
    </location>
</feature>
<accession>A0A182QZ73</accession>
<feature type="compositionally biased region" description="Basic residues" evidence="1">
    <location>
        <begin position="517"/>
        <end position="526"/>
    </location>
</feature>
<feature type="region of interest" description="Disordered" evidence="1">
    <location>
        <begin position="502"/>
        <end position="541"/>
    </location>
</feature>
<dbReference type="AlphaFoldDB" id="A0A182QZ73"/>
<dbReference type="EnsemblMetazoa" id="AFAF019819-RA">
    <property type="protein sequence ID" value="AFAF019819-PA"/>
    <property type="gene ID" value="AFAF019819"/>
</dbReference>
<dbReference type="Proteomes" id="UP000075886">
    <property type="component" value="Unassembled WGS sequence"/>
</dbReference>
<dbReference type="VEuPathDB" id="VectorBase:AFAF019819"/>
<evidence type="ECO:0000313" key="3">
    <source>
        <dbReference type="Proteomes" id="UP000075886"/>
    </source>
</evidence>
<keyword evidence="3" id="KW-1185">Reference proteome</keyword>
<feature type="compositionally biased region" description="Basic and acidic residues" evidence="1">
    <location>
        <begin position="294"/>
        <end position="305"/>
    </location>
</feature>
<feature type="compositionally biased region" description="Basic and acidic residues" evidence="1">
    <location>
        <begin position="444"/>
        <end position="458"/>
    </location>
</feature>
<feature type="compositionally biased region" description="Low complexity" evidence="1">
    <location>
        <begin position="459"/>
        <end position="473"/>
    </location>
</feature>
<proteinExistence type="predicted"/>
<feature type="region of interest" description="Disordered" evidence="1">
    <location>
        <begin position="174"/>
        <end position="370"/>
    </location>
</feature>
<organism evidence="2 3">
    <name type="scientific">Anopheles farauti</name>
    <dbReference type="NCBI Taxonomy" id="69004"/>
    <lineage>
        <taxon>Eukaryota</taxon>
        <taxon>Metazoa</taxon>
        <taxon>Ecdysozoa</taxon>
        <taxon>Arthropoda</taxon>
        <taxon>Hexapoda</taxon>
        <taxon>Insecta</taxon>
        <taxon>Pterygota</taxon>
        <taxon>Neoptera</taxon>
        <taxon>Endopterygota</taxon>
        <taxon>Diptera</taxon>
        <taxon>Nematocera</taxon>
        <taxon>Culicoidea</taxon>
        <taxon>Culicidae</taxon>
        <taxon>Anophelinae</taxon>
        <taxon>Anopheles</taxon>
    </lineage>
</organism>
<sequence>MDCCSTSSYVDYRHRSMNGNFCYPYAPSMLRSASPYPLAATSRYGSDYRSSPLGYHHAGGHAGPGAYDGGSYEKYYGGGYHHAPSGYQSGYYGNYPSAYRDYGGYGHYYGHQAQSPYARGSSSLGPGASPYSGGSPNGGYLYAGGRHYPAPAFGSREAYYHQHNAAQRDHHQQYPNFTGYSHLHQPSPYRHGVGPAQEHSGGKSHHHHPGQQQHQQQYPPQPSFTGSHNERGMTGSVGSDGSSTSTGHPSPSSASLYGAPNGYPSPSSEYTNTTGGGGGLPASSASYSSQADSPQHHDAAKERDAPTPTTPLLGGGATEGLPHGTKDARMRKPKERKLHRGSRTSSPSGAATVNNERTVGGGGGGPAQRMKSLDALTNLCWPEEDQFPGRARKYSTANGLKSKEAANGRKESNELEATGTASPGRAGSGPGRRTKKQTPGSNKQSKEATRANESREKQTNGGTATNPPATTAPSMENKHITPLPGFQQAFGSTEIGKFSEVFFNSSPTSSDHSPPDHHHHHHHHHPLQLQEQHQSQSQSQIPAQTLHGTTMQQLVMESLNAYESDVDTLSPQPWDPAPGEPYDSGGGGGTGYNLQIGTTFHPSYYESSSYSDHAVDSPLGNYFSEMTCSEFVN</sequence>
<feature type="compositionally biased region" description="Low complexity" evidence="1">
    <location>
        <begin position="232"/>
        <end position="255"/>
    </location>
</feature>
<feature type="region of interest" description="Disordered" evidence="1">
    <location>
        <begin position="394"/>
        <end position="487"/>
    </location>
</feature>
<evidence type="ECO:0000313" key="2">
    <source>
        <dbReference type="EnsemblMetazoa" id="AFAF019819-PA"/>
    </source>
</evidence>
<dbReference type="EMBL" id="AXCN02000480">
    <property type="status" value="NOT_ANNOTATED_CDS"/>
    <property type="molecule type" value="Genomic_DNA"/>
</dbReference>
<dbReference type="STRING" id="69004.A0A182QZ73"/>